<dbReference type="Pfam" id="PF01822">
    <property type="entry name" value="WSC"/>
    <property type="match status" value="1"/>
</dbReference>
<feature type="region of interest" description="Disordered" evidence="1">
    <location>
        <begin position="374"/>
        <end position="457"/>
    </location>
</feature>
<feature type="region of interest" description="Disordered" evidence="1">
    <location>
        <begin position="590"/>
        <end position="609"/>
    </location>
</feature>
<dbReference type="SMART" id="SM00321">
    <property type="entry name" value="WSC"/>
    <property type="match status" value="1"/>
</dbReference>
<dbReference type="PROSITE" id="PS51212">
    <property type="entry name" value="WSC"/>
    <property type="match status" value="1"/>
</dbReference>
<dbReference type="PANTHER" id="PTHR43662:SF11">
    <property type="entry name" value="WSC DOMAIN-CONTAINING PROTEIN"/>
    <property type="match status" value="1"/>
</dbReference>
<dbReference type="InterPro" id="IPR018535">
    <property type="entry name" value="DUF1996"/>
</dbReference>
<accession>A0A086TF86</accession>
<feature type="chain" id="PRO_5001815671" evidence="2">
    <location>
        <begin position="20"/>
        <end position="609"/>
    </location>
</feature>
<dbReference type="EMBL" id="JPKY01000005">
    <property type="protein sequence ID" value="KFH48018.1"/>
    <property type="molecule type" value="Genomic_DNA"/>
</dbReference>
<dbReference type="Pfam" id="PF09362">
    <property type="entry name" value="DUF1996"/>
    <property type="match status" value="1"/>
</dbReference>
<keyword evidence="2" id="KW-0732">Signal</keyword>
<protein>
    <submittedName>
        <fullName evidence="4">Putative fungistatic metabolite-like protein</fullName>
    </submittedName>
</protein>
<keyword evidence="5" id="KW-1185">Reference proteome</keyword>
<dbReference type="InterPro" id="IPR002889">
    <property type="entry name" value="WSC_carb-bd"/>
</dbReference>
<evidence type="ECO:0000256" key="2">
    <source>
        <dbReference type="SAM" id="SignalP"/>
    </source>
</evidence>
<feature type="domain" description="WSC" evidence="3">
    <location>
        <begin position="490"/>
        <end position="582"/>
    </location>
</feature>
<feature type="compositionally biased region" description="Pro residues" evidence="1">
    <location>
        <begin position="437"/>
        <end position="449"/>
    </location>
</feature>
<feature type="signal peptide" evidence="2">
    <location>
        <begin position="1"/>
        <end position="19"/>
    </location>
</feature>
<feature type="compositionally biased region" description="Polar residues" evidence="1">
    <location>
        <begin position="384"/>
        <end position="396"/>
    </location>
</feature>
<evidence type="ECO:0000256" key="1">
    <source>
        <dbReference type="SAM" id="MobiDB-lite"/>
    </source>
</evidence>
<dbReference type="OrthoDB" id="74764at2759"/>
<dbReference type="PANTHER" id="PTHR43662">
    <property type="match status" value="1"/>
</dbReference>
<gene>
    <name evidence="4" type="ORF">ACRE_010700</name>
</gene>
<proteinExistence type="predicted"/>
<dbReference type="Proteomes" id="UP000029964">
    <property type="component" value="Unassembled WGS sequence"/>
</dbReference>
<dbReference type="STRING" id="857340.A0A086TF86"/>
<dbReference type="HOGENOM" id="CLU_014722_5_1_1"/>
<organism evidence="4 5">
    <name type="scientific">Hapsidospora chrysogenum (strain ATCC 11550 / CBS 779.69 / DSM 880 / IAM 14645 / JCM 23072 / IMI 49137)</name>
    <name type="common">Acremonium chrysogenum</name>
    <dbReference type="NCBI Taxonomy" id="857340"/>
    <lineage>
        <taxon>Eukaryota</taxon>
        <taxon>Fungi</taxon>
        <taxon>Dikarya</taxon>
        <taxon>Ascomycota</taxon>
        <taxon>Pezizomycotina</taxon>
        <taxon>Sordariomycetes</taxon>
        <taxon>Hypocreomycetidae</taxon>
        <taxon>Hypocreales</taxon>
        <taxon>Bionectriaceae</taxon>
        <taxon>Hapsidospora</taxon>
    </lineage>
</organism>
<dbReference type="AlphaFoldDB" id="A0A086TF86"/>
<sequence>MKVAAYGAALAALAGTASAAKETGTFAVLRFTNKQLTKGRIDPIASPGKPSSHVHTVMGGSGFSMNATGEDLMNSKCSNTMVKGDFSNYWFPSLYFMDPVDKKLEDVPVHYVNVYYFFEESDDDIKPFPVGLRMLAGDPWTRTPPSSAETNLDPSKGDIVNVKWTCPRQNPNGPAWPEDSDGSMAGIGDPVAKDQGVGFPHVDCDGFASPLRADIHMPSCYKPEAGLENYKENMAWPTMNENGKLNCKEGEIHVPHLFYEVYWDTPKFSDRWTPGQGKQPFVLSTGDATGYSSHADFMAGWDEELLQHIIDTCNAGTLGMDTCPGLFYGLNDDDCTIESEVDEKVDGILDALPGNCPILGWDYGLDGLEHLIPDEGVFDPAPTSKPSDQPAPSSSVAADPEEPTAAPKLKPELGAVFAQSQKSKPAAPKSTEKPKPAPKPTEAPKPASKPEPTKKMETVWETATVTAYVYAETSSGVSAAVNDNRKGSTVFEYAGCYKDTEERALSGLVNPDIGEVSNEKCILYCMKAGFSLAGTEYGGECYCGNELAVSEKLDEGACALPCDGDEAATCGGDWALSVYSAKGEAKIKSRKSRRHLHAHHLHGHRRSYL</sequence>
<name>A0A086TF86_HAPC1</name>
<comment type="caution">
    <text evidence="4">The sequence shown here is derived from an EMBL/GenBank/DDBJ whole genome shotgun (WGS) entry which is preliminary data.</text>
</comment>
<evidence type="ECO:0000313" key="4">
    <source>
        <dbReference type="EMBL" id="KFH48018.1"/>
    </source>
</evidence>
<reference evidence="5" key="1">
    <citation type="journal article" date="2014" name="Genome Announc.">
        <title>Genome sequence and annotation of Acremonium chrysogenum, producer of the beta-lactam antibiotic cephalosporin C.</title>
        <authorList>
            <person name="Terfehr D."/>
            <person name="Dahlmann T.A."/>
            <person name="Specht T."/>
            <person name="Zadra I."/>
            <person name="Kuernsteiner H."/>
            <person name="Kueck U."/>
        </authorList>
    </citation>
    <scope>NUCLEOTIDE SEQUENCE [LARGE SCALE GENOMIC DNA]</scope>
    <source>
        <strain evidence="5">ATCC 11550 / CBS 779.69 / DSM 880 / IAM 14645 / JCM 23072 / IMI 49137</strain>
    </source>
</reference>
<evidence type="ECO:0000259" key="3">
    <source>
        <dbReference type="PROSITE" id="PS51212"/>
    </source>
</evidence>
<evidence type="ECO:0000313" key="5">
    <source>
        <dbReference type="Proteomes" id="UP000029964"/>
    </source>
</evidence>